<evidence type="ECO:0000313" key="1">
    <source>
        <dbReference type="EMBL" id="KKM73005.1"/>
    </source>
</evidence>
<proteinExistence type="predicted"/>
<organism evidence="1">
    <name type="scientific">marine sediment metagenome</name>
    <dbReference type="NCBI Taxonomy" id="412755"/>
    <lineage>
        <taxon>unclassified sequences</taxon>
        <taxon>metagenomes</taxon>
        <taxon>ecological metagenomes</taxon>
    </lineage>
</organism>
<dbReference type="EMBL" id="LAZR01009373">
    <property type="protein sequence ID" value="KKM73005.1"/>
    <property type="molecule type" value="Genomic_DNA"/>
</dbReference>
<protein>
    <submittedName>
        <fullName evidence="1">Uncharacterized protein</fullName>
    </submittedName>
</protein>
<gene>
    <name evidence="1" type="ORF">LCGC14_1414840</name>
</gene>
<name>A0A0F9M8M2_9ZZZZ</name>
<sequence>MSETEDPKAVRDRELDEIVGKYGAEVVPMVAELCKCWTEVKSLFTRMIKDSVKVQEEYWKAGGEKENGGEQ</sequence>
<accession>A0A0F9M8M2</accession>
<reference evidence="1" key="1">
    <citation type="journal article" date="2015" name="Nature">
        <title>Complex archaea that bridge the gap between prokaryotes and eukaryotes.</title>
        <authorList>
            <person name="Spang A."/>
            <person name="Saw J.H."/>
            <person name="Jorgensen S.L."/>
            <person name="Zaremba-Niedzwiedzka K."/>
            <person name="Martijn J."/>
            <person name="Lind A.E."/>
            <person name="van Eijk R."/>
            <person name="Schleper C."/>
            <person name="Guy L."/>
            <person name="Ettema T.J."/>
        </authorList>
    </citation>
    <scope>NUCLEOTIDE SEQUENCE</scope>
</reference>
<comment type="caution">
    <text evidence="1">The sequence shown here is derived from an EMBL/GenBank/DDBJ whole genome shotgun (WGS) entry which is preliminary data.</text>
</comment>
<dbReference type="AlphaFoldDB" id="A0A0F9M8M2"/>